<gene>
    <name evidence="2" type="ORF">PENANT_c010G02053</name>
</gene>
<proteinExistence type="predicted"/>
<dbReference type="GO" id="GO:0016787">
    <property type="term" value="F:hydrolase activity"/>
    <property type="evidence" value="ECO:0007669"/>
    <property type="project" value="InterPro"/>
</dbReference>
<dbReference type="GO" id="GO:0072330">
    <property type="term" value="P:monocarboxylic acid biosynthetic process"/>
    <property type="evidence" value="ECO:0007669"/>
    <property type="project" value="UniProtKB-ARBA"/>
</dbReference>
<dbReference type="AlphaFoldDB" id="A0A1V6Q7W8"/>
<dbReference type="Gene3D" id="2.60.120.620">
    <property type="entry name" value="q2cbj1_9rhob like domain"/>
    <property type="match status" value="1"/>
</dbReference>
<dbReference type="SUPFAM" id="SSF51197">
    <property type="entry name" value="Clavaminate synthase-like"/>
    <property type="match status" value="1"/>
</dbReference>
<dbReference type="SUPFAM" id="SSF53474">
    <property type="entry name" value="alpha/beta-Hydrolases"/>
    <property type="match status" value="1"/>
</dbReference>
<keyword evidence="3" id="KW-1185">Reference proteome</keyword>
<reference evidence="3" key="1">
    <citation type="journal article" date="2017" name="Nat. Microbiol.">
        <title>Global analysis of biosynthetic gene clusters reveals vast potential of secondary metabolite production in Penicillium species.</title>
        <authorList>
            <person name="Nielsen J.C."/>
            <person name="Grijseels S."/>
            <person name="Prigent S."/>
            <person name="Ji B."/>
            <person name="Dainat J."/>
            <person name="Nielsen K.F."/>
            <person name="Frisvad J.C."/>
            <person name="Workman M."/>
            <person name="Nielsen J."/>
        </authorList>
    </citation>
    <scope>NUCLEOTIDE SEQUENCE [LARGE SCALE GENOMIC DNA]</scope>
    <source>
        <strain evidence="3">IBT 31811</strain>
    </source>
</reference>
<dbReference type="Pfam" id="PF07859">
    <property type="entry name" value="Abhydrolase_3"/>
    <property type="match status" value="1"/>
</dbReference>
<dbReference type="EMBL" id="MDYN01000010">
    <property type="protein sequence ID" value="OQD85330.1"/>
    <property type="molecule type" value="Genomic_DNA"/>
</dbReference>
<dbReference type="InterPro" id="IPR050466">
    <property type="entry name" value="Carboxylest/Gibb_receptor"/>
</dbReference>
<accession>A0A1V6Q7W8</accession>
<dbReference type="PANTHER" id="PTHR23024:SF166">
    <property type="entry name" value="ALPHA_BETA HYDROLASE FOLD-3 DOMAIN-CONTAINING PROTEIN-RELATED"/>
    <property type="match status" value="1"/>
</dbReference>
<comment type="caution">
    <text evidence="2">The sequence shown here is derived from an EMBL/GenBank/DDBJ whole genome shotgun (WGS) entry which is preliminary data.</text>
</comment>
<dbReference type="STRING" id="416450.A0A1V6Q7W8"/>
<protein>
    <recommendedName>
        <fullName evidence="1">Alpha/beta hydrolase fold-3 domain-containing protein</fullName>
    </recommendedName>
</protein>
<feature type="domain" description="Alpha/beta hydrolase fold-3" evidence="1">
    <location>
        <begin position="225"/>
        <end position="429"/>
    </location>
</feature>
<organism evidence="2 3">
    <name type="scientific">Penicillium antarcticum</name>
    <dbReference type="NCBI Taxonomy" id="416450"/>
    <lineage>
        <taxon>Eukaryota</taxon>
        <taxon>Fungi</taxon>
        <taxon>Dikarya</taxon>
        <taxon>Ascomycota</taxon>
        <taxon>Pezizomycotina</taxon>
        <taxon>Eurotiomycetes</taxon>
        <taxon>Eurotiomycetidae</taxon>
        <taxon>Eurotiales</taxon>
        <taxon>Aspergillaceae</taxon>
        <taxon>Penicillium</taxon>
    </lineage>
</organism>
<dbReference type="GO" id="GO:0017000">
    <property type="term" value="P:antibiotic biosynthetic process"/>
    <property type="evidence" value="ECO:0007669"/>
    <property type="project" value="UniProtKB-ARBA"/>
</dbReference>
<sequence length="430" mass="47723">MASQEPQIKLIELTDAELATRQIGSHSLQKCLEALHRDGIVVLKNAVNPSHLDKLNKRMVDEAKSLYERTETHRNFGKGTGNIQQEPVCSAEYIFEDIIANPFATSVIESMIGPHPTMRFYSANTAFKATERQPVHIDVDFDMPRMPFAFCVNVNLVDTSPKNGATEFPNNLPPNTRRLPMTRDHLPIAPQANLDIEEFHIPARDGHPICIRSYKTSDQKDLPLLIYLHGGGFVTGSLETDHGSCRVLAANLPLLVLNVEYRLAPENKFPVGFEDCFDVVRWAAKEGSSHFPINLRKGFLLGGTSAGANFTAGIAHLAVEEGLSPSLTGLLFLAGSFCHPDARPAKYLHRILSVDEVNDAPGLTRKSIDYFSAKYGAPPEDKRLSPLLFDSHANLAQKVAFFVCGWDPRRDEALLLEQLLKEEGIDTKFK</sequence>
<dbReference type="InterPro" id="IPR029058">
    <property type="entry name" value="AB_hydrolase_fold"/>
</dbReference>
<dbReference type="Gene3D" id="3.40.50.1820">
    <property type="entry name" value="alpha/beta hydrolase"/>
    <property type="match status" value="1"/>
</dbReference>
<evidence type="ECO:0000313" key="2">
    <source>
        <dbReference type="EMBL" id="OQD85330.1"/>
    </source>
</evidence>
<dbReference type="InterPro" id="IPR013094">
    <property type="entry name" value="AB_hydrolase_3"/>
</dbReference>
<name>A0A1V6Q7W8_9EURO</name>
<evidence type="ECO:0000259" key="1">
    <source>
        <dbReference type="Pfam" id="PF07859"/>
    </source>
</evidence>
<evidence type="ECO:0000313" key="3">
    <source>
        <dbReference type="Proteomes" id="UP000191672"/>
    </source>
</evidence>
<dbReference type="Proteomes" id="UP000191672">
    <property type="component" value="Unassembled WGS sequence"/>
</dbReference>
<dbReference type="PANTHER" id="PTHR23024">
    <property type="entry name" value="ARYLACETAMIDE DEACETYLASE"/>
    <property type="match status" value="1"/>
</dbReference>